<dbReference type="GO" id="GO:0005634">
    <property type="term" value="C:nucleus"/>
    <property type="evidence" value="ECO:0007669"/>
    <property type="project" value="UniProtKB-SubCell"/>
</dbReference>
<evidence type="ECO:0000259" key="7">
    <source>
        <dbReference type="Pfam" id="PF04182"/>
    </source>
</evidence>
<dbReference type="Proteomes" id="UP000008782">
    <property type="component" value="Unassembled WGS sequence"/>
</dbReference>
<evidence type="ECO:0000313" key="9">
    <source>
        <dbReference type="EMBL" id="EFQ28154.1"/>
    </source>
</evidence>
<dbReference type="VEuPathDB" id="FungiDB:GLRG_03298"/>
<evidence type="ECO:0000256" key="5">
    <source>
        <dbReference type="ARBA" id="ARBA00023242"/>
    </source>
</evidence>
<dbReference type="InterPro" id="IPR044210">
    <property type="entry name" value="Tfc3-like"/>
</dbReference>
<feature type="compositionally biased region" description="Basic and acidic residues" evidence="6">
    <location>
        <begin position="956"/>
        <end position="968"/>
    </location>
</feature>
<feature type="domain" description="Transcription factor tau subunit sfc3/Tfc3 C-terminal" evidence="8">
    <location>
        <begin position="1534"/>
        <end position="1942"/>
    </location>
</feature>
<name>E3QBB6_COLGM</name>
<dbReference type="OrthoDB" id="5403573at2759"/>
<dbReference type="InterPro" id="IPR007309">
    <property type="entry name" value="TFIIIC_Bblock-bd"/>
</dbReference>
<feature type="compositionally biased region" description="Acidic residues" evidence="6">
    <location>
        <begin position="732"/>
        <end position="743"/>
    </location>
</feature>
<feature type="compositionally biased region" description="Polar residues" evidence="6">
    <location>
        <begin position="909"/>
        <end position="924"/>
    </location>
</feature>
<keyword evidence="10" id="KW-1185">Reference proteome</keyword>
<dbReference type="EMBL" id="GG697339">
    <property type="protein sequence ID" value="EFQ28154.1"/>
    <property type="molecule type" value="Genomic_DNA"/>
</dbReference>
<feature type="region of interest" description="Disordered" evidence="6">
    <location>
        <begin position="388"/>
        <end position="412"/>
    </location>
</feature>
<feature type="region of interest" description="Disordered" evidence="6">
    <location>
        <begin position="939"/>
        <end position="1021"/>
    </location>
</feature>
<dbReference type="GO" id="GO:0006384">
    <property type="term" value="P:transcription initiation at RNA polymerase III promoter"/>
    <property type="evidence" value="ECO:0007669"/>
    <property type="project" value="InterPro"/>
</dbReference>
<keyword evidence="2" id="KW-0597">Phosphoprotein</keyword>
<feature type="compositionally biased region" description="Polar residues" evidence="6">
    <location>
        <begin position="887"/>
        <end position="897"/>
    </location>
</feature>
<feature type="compositionally biased region" description="Basic and acidic residues" evidence="6">
    <location>
        <begin position="1233"/>
        <end position="1249"/>
    </location>
</feature>
<dbReference type="GO" id="GO:0042791">
    <property type="term" value="P:5S class rRNA transcription by RNA polymerase III"/>
    <property type="evidence" value="ECO:0007669"/>
    <property type="project" value="TreeGrafter"/>
</dbReference>
<feature type="region of interest" description="Disordered" evidence="6">
    <location>
        <begin position="98"/>
        <end position="138"/>
    </location>
</feature>
<feature type="region of interest" description="Disordered" evidence="6">
    <location>
        <begin position="562"/>
        <end position="629"/>
    </location>
</feature>
<feature type="compositionally biased region" description="Basic residues" evidence="6">
    <location>
        <begin position="754"/>
        <end position="773"/>
    </location>
</feature>
<keyword evidence="4" id="KW-0804">Transcription</keyword>
<sequence length="1998" mass="221252">MSRDLERLIESLITDISCYGDLGCTVSHVLEALGTFYKDANLRENVSAALPLMSTPVESEHLLWSTAWDWLRARKDISVGANRKWNHLALSDVLAVPDPDSEGGSTAPGISGEAPGAAPDGSQPKEPSQSITRNDIPRKRPRIYVAEDRMWEAIAGHAPDYRRVPRLEWMALVGIASTKHQGILQGDLGRLVGQDKRSLPKRTDALADKGYISKRTTLVRGTKTSKMWLTRFAPALPTNPLKTAASLHTTVDMSRDTLARDLEPVPWRDRWNGDSVDYISLAQTIMAVVKAFGIIRYHDLRCKLGILGLRWQMKVAAKTCRFFVQTGAVQYVGATLSGKLFKDCLKFDHDLTHEDWAAYLATGKQKNISFSTADLGDADLAPSLADTDVNADPSSLEPGPRRNTNKKHISSRSSWLPDKPLIAIVFDNISAAGAAGLSNKQIGDSTLGSSFRRYLSSISSTISLPTQQPNDLRHFQVTSEMHRKGKSQQYRYFARNLQQASTIIVAEETADGETDDHSMANAVHGDTFAALFTDPALLPDTARAAGGLAALAHVSGRGLNAMSKRKSEISESSQAKGSQGMGPHCAKRAKVSEQAEDEATVGSGFSRRAISGHESESTPSLSIRRGTRRQYAEEKATSLIITLKMDPSALSNILRVTQTKDKVDTSSDPKKVINTEEINDTTHTPLDQAIHSSILLAAETPPGNPSTGEATVSIDALTVEESIVVASLPSGEDADMDNAEVTEDSPAGESPVKRGGRRKKNHAMKSSSRGRSKVFKCDKCGGTWKNDVGIKYHLEKSKTACNPNYIPPLSGPPEALFPTAKRSTLAKRAVAVPRQIQSRHSKSSAIAGIPNDDDQVIEQMPEDSTLAIGSGTSIRSSKGRVMRRSGEGSSNRYSETRQGARKGMIKQRGSANSASFAPPRLSSTQASMSGLIDIAAGGVRDVPSEHTPVQPAFKRSRAEDATNFDETHSSAGRYRQSFAGKDGFEQPSPPMPKRPQGNSGRRDSYSGSTKPRFGRHTNQNARTVAVGEAPSSGISSSQVAHAEALKASLDDNGVLSELEIMERTLLYILRANGGVFAGGQSLWYAVMAMWEAAFPVEEAPDHQCYKDALARLAKKKQVVVSTHAFKDSRGMMANYQLIRIPGVEASSPAGVAMKANIVAEHPGVYTPSAFTPRSGLPEEHKHDAQPVFSSRRKLVQGIEVLDAPFYATKAANERPVTPTEGIQTPRKRRRRMVTKEQLTHAEDEGPDGKRRKDIFRIFMDGRGVAGDGPSALPEDKKSGFSPRLVFLSPNTYLEREVSEDVHQALIPVRPDPEPTYPAALAKGGTINDHNFAFADADVIMGKNGTWPIYDDSFFETRDRSLTITGWMPDSRWFLRQNLPQNLTEMIKWRGRPKASFTSSSQYSEFAEQVDACFDWELSTEGMKLLLAESIAPDHIFINHGVGDLPCEWENPPLEWDPANQLSPSALFDIQISEQTTTATDHLWGGELGRQRRRKRRQNKLATEPKELVVGIDLKVRTLIPLPRDMDLRDVSKRTAGLDETNETILIAAFVVTRTLLGGADRIIEWGLMMTLFPDMALSAMRRFWSKARKDRGTFINQLTERFQVQFISAYENNEFPPIDFDSYIDYDWPRLIKWTAGLIEDSQELPANKAALDRGYSLGSAWTDVTDWRDDYYNFQMSVFNRFEAATSRPATSLVDRRDEIESEVETDDLVTAMSWLRSLCYTHRDRYAPQDIRKKMASIGGGNEDRIQSLLEQAVEILQGQGVITDSKLKALEGRPYRLTETFLPRFMKWTHEVKFIDAAMFKLRLDGSFRRGEKIRIPYVLKDGEVMAMMNLQANGRVTITTVDVPNIPLGFDPGNYESRKYPKSYYNFGLEIAPTDTYIYDEDLDILRQAKSDKPLKENHNRAIPLWSDFFGEMNIDRWSQVLGAVAFVIATRGPLDVPSVCAVLKPYLLEFEVQMVFDWGRRNGVLKGMAHGVSCTVGEWWWLLIGRQRTSTVL</sequence>
<dbReference type="eggNOG" id="ENOG502S2X2">
    <property type="taxonomic scope" value="Eukaryota"/>
</dbReference>
<evidence type="ECO:0000256" key="6">
    <source>
        <dbReference type="SAM" id="MobiDB-lite"/>
    </source>
</evidence>
<dbReference type="RefSeq" id="XP_008092174.1">
    <property type="nucleotide sequence ID" value="XM_008093983.1"/>
</dbReference>
<dbReference type="InterPro" id="IPR046488">
    <property type="entry name" value="Sfc3/Tfc3_C"/>
</dbReference>
<dbReference type="GO" id="GO:0003677">
    <property type="term" value="F:DNA binding"/>
    <property type="evidence" value="ECO:0007669"/>
    <property type="project" value="UniProtKB-KW"/>
</dbReference>
<keyword evidence="3" id="KW-0238">DNA-binding</keyword>
<evidence type="ECO:0000256" key="1">
    <source>
        <dbReference type="ARBA" id="ARBA00004123"/>
    </source>
</evidence>
<comment type="subcellular location">
    <subcellularLocation>
        <location evidence="1">Nucleus</location>
    </subcellularLocation>
</comment>
<evidence type="ECO:0000256" key="4">
    <source>
        <dbReference type="ARBA" id="ARBA00023163"/>
    </source>
</evidence>
<keyword evidence="5" id="KW-0539">Nucleus</keyword>
<evidence type="ECO:0000256" key="2">
    <source>
        <dbReference type="ARBA" id="ARBA00022553"/>
    </source>
</evidence>
<feature type="domain" description="B-block binding subunit of TFIIIC" evidence="7">
    <location>
        <begin position="167"/>
        <end position="233"/>
    </location>
</feature>
<reference evidence="10" key="1">
    <citation type="journal article" date="2012" name="Nat. Genet.">
        <title>Lifestyle transitions in plant pathogenic Colletotrichum fungi deciphered by genome and transcriptome analyses.</title>
        <authorList>
            <person name="O'Connell R.J."/>
            <person name="Thon M.R."/>
            <person name="Hacquard S."/>
            <person name="Amyotte S.G."/>
            <person name="Kleemann J."/>
            <person name="Torres M.F."/>
            <person name="Damm U."/>
            <person name="Buiate E.A."/>
            <person name="Epstein L."/>
            <person name="Alkan N."/>
            <person name="Altmueller J."/>
            <person name="Alvarado-Balderrama L."/>
            <person name="Bauser C.A."/>
            <person name="Becker C."/>
            <person name="Birren B.W."/>
            <person name="Chen Z."/>
            <person name="Choi J."/>
            <person name="Crouch J.A."/>
            <person name="Duvick J.P."/>
            <person name="Farman M.A."/>
            <person name="Gan P."/>
            <person name="Heiman D."/>
            <person name="Henrissat B."/>
            <person name="Howard R.J."/>
            <person name="Kabbage M."/>
            <person name="Koch C."/>
            <person name="Kracher B."/>
            <person name="Kubo Y."/>
            <person name="Law A.D."/>
            <person name="Lebrun M.-H."/>
            <person name="Lee Y.-H."/>
            <person name="Miyara I."/>
            <person name="Moore N."/>
            <person name="Neumann U."/>
            <person name="Nordstroem K."/>
            <person name="Panaccione D.G."/>
            <person name="Panstruga R."/>
            <person name="Place M."/>
            <person name="Proctor R.H."/>
            <person name="Prusky D."/>
            <person name="Rech G."/>
            <person name="Reinhardt R."/>
            <person name="Rollins J.A."/>
            <person name="Rounsley S."/>
            <person name="Schardl C.L."/>
            <person name="Schwartz D.C."/>
            <person name="Shenoy N."/>
            <person name="Shirasu K."/>
            <person name="Sikhakolli U.R."/>
            <person name="Stueber K."/>
            <person name="Sukno S.A."/>
            <person name="Sweigard J.A."/>
            <person name="Takano Y."/>
            <person name="Takahara H."/>
            <person name="Trail F."/>
            <person name="van der Does H.C."/>
            <person name="Voll L.M."/>
            <person name="Will I."/>
            <person name="Young S."/>
            <person name="Zeng Q."/>
            <person name="Zhang J."/>
            <person name="Zhou S."/>
            <person name="Dickman M.B."/>
            <person name="Schulze-Lefert P."/>
            <person name="Ver Loren van Themaat E."/>
            <person name="Ma L.-J."/>
            <person name="Vaillancourt L.J."/>
        </authorList>
    </citation>
    <scope>NUCLEOTIDE SEQUENCE [LARGE SCALE GENOMIC DNA]</scope>
    <source>
        <strain evidence="10">M1.001 / M2 / FGSC 10212</strain>
    </source>
</reference>
<dbReference type="Pfam" id="PF04182">
    <property type="entry name" value="B-block_TFIIIC"/>
    <property type="match status" value="1"/>
</dbReference>
<gene>
    <name evidence="9" type="ORF">GLRG_03298</name>
</gene>
<evidence type="ECO:0000259" key="8">
    <source>
        <dbReference type="Pfam" id="PF20222"/>
    </source>
</evidence>
<evidence type="ECO:0000256" key="3">
    <source>
        <dbReference type="ARBA" id="ARBA00023125"/>
    </source>
</evidence>
<dbReference type="GeneID" id="24408663"/>
<protein>
    <submittedName>
        <fullName evidence="9">Uncharacterized protein</fullName>
    </submittedName>
</protein>
<feature type="region of interest" description="Disordered" evidence="6">
    <location>
        <begin position="1212"/>
        <end position="1249"/>
    </location>
</feature>
<dbReference type="PANTHER" id="PTHR15180:SF1">
    <property type="entry name" value="GENERAL TRANSCRIPTION FACTOR 3C POLYPEPTIDE 1"/>
    <property type="match status" value="1"/>
</dbReference>
<proteinExistence type="predicted"/>
<dbReference type="GO" id="GO:0000127">
    <property type="term" value="C:transcription factor TFIIIC complex"/>
    <property type="evidence" value="ECO:0007669"/>
    <property type="project" value="InterPro"/>
</dbReference>
<organism evidence="10">
    <name type="scientific">Colletotrichum graminicola (strain M1.001 / M2 / FGSC 10212)</name>
    <name type="common">Maize anthracnose fungus</name>
    <name type="synonym">Glomerella graminicola</name>
    <dbReference type="NCBI Taxonomy" id="645133"/>
    <lineage>
        <taxon>Eukaryota</taxon>
        <taxon>Fungi</taxon>
        <taxon>Dikarya</taxon>
        <taxon>Ascomycota</taxon>
        <taxon>Pezizomycotina</taxon>
        <taxon>Sordariomycetes</taxon>
        <taxon>Hypocreomycetidae</taxon>
        <taxon>Glomerellales</taxon>
        <taxon>Glomerellaceae</taxon>
        <taxon>Colletotrichum</taxon>
        <taxon>Colletotrichum graminicola species complex</taxon>
    </lineage>
</organism>
<dbReference type="PANTHER" id="PTHR15180">
    <property type="entry name" value="GENERAL TRANSCRIPTION FACTOR 3C POLYPEPTIDE 1"/>
    <property type="match status" value="1"/>
</dbReference>
<dbReference type="HOGENOM" id="CLU_001132_0_0_1"/>
<feature type="region of interest" description="Disordered" evidence="6">
    <location>
        <begin position="728"/>
        <end position="773"/>
    </location>
</feature>
<accession>E3QBB6</accession>
<evidence type="ECO:0000313" key="10">
    <source>
        <dbReference type="Proteomes" id="UP000008782"/>
    </source>
</evidence>
<dbReference type="Pfam" id="PF20222">
    <property type="entry name" value="DUF6581"/>
    <property type="match status" value="1"/>
</dbReference>
<feature type="region of interest" description="Disordered" evidence="6">
    <location>
        <begin position="867"/>
        <end position="924"/>
    </location>
</feature>
<dbReference type="STRING" id="645133.E3QBB6"/>